<gene>
    <name evidence="1" type="ORF">AAW51_4125</name>
</gene>
<protein>
    <submittedName>
        <fullName evidence="1">Uncharacterized protein</fullName>
    </submittedName>
</protein>
<dbReference type="AlphaFoldDB" id="A0A0G3BTY3"/>
<evidence type="ECO:0000313" key="1">
    <source>
        <dbReference type="EMBL" id="AKJ30816.1"/>
    </source>
</evidence>
<name>A0A0G3BTY3_9BURK</name>
<evidence type="ECO:0000313" key="2">
    <source>
        <dbReference type="Proteomes" id="UP000035352"/>
    </source>
</evidence>
<sequence>MACGGNALQASSRHVRQQVVAHRVGWIDAVVFAPHASLLDLMEWLGWEVSAVSGGTARFW</sequence>
<proteinExistence type="predicted"/>
<dbReference type="EMBL" id="CP011371">
    <property type="protein sequence ID" value="AKJ30816.1"/>
    <property type="molecule type" value="Genomic_DNA"/>
</dbReference>
<keyword evidence="2" id="KW-1185">Reference proteome</keyword>
<accession>A0A0G3BTY3</accession>
<dbReference type="Proteomes" id="UP000035352">
    <property type="component" value="Chromosome"/>
</dbReference>
<dbReference type="KEGG" id="pbh:AAW51_4125"/>
<reference evidence="1 2" key="1">
    <citation type="submission" date="2015-05" db="EMBL/GenBank/DDBJ databases">
        <authorList>
            <person name="Tang B."/>
            <person name="Yu Y."/>
        </authorList>
    </citation>
    <scope>NUCLEOTIDE SEQUENCE [LARGE SCALE GENOMIC DNA]</scope>
    <source>
        <strain evidence="1 2">DSM 7029</strain>
    </source>
</reference>
<organism evidence="1 2">
    <name type="scientific">Caldimonas brevitalea</name>
    <dbReference type="NCBI Taxonomy" id="413882"/>
    <lineage>
        <taxon>Bacteria</taxon>
        <taxon>Pseudomonadati</taxon>
        <taxon>Pseudomonadota</taxon>
        <taxon>Betaproteobacteria</taxon>
        <taxon>Burkholderiales</taxon>
        <taxon>Sphaerotilaceae</taxon>
        <taxon>Caldimonas</taxon>
    </lineage>
</organism>